<dbReference type="InterPro" id="IPR053185">
    <property type="entry name" value="SET_domain_protein"/>
</dbReference>
<accession>A0A6A6EP47</accession>
<dbReference type="AlphaFoldDB" id="A0A6A6EP47"/>
<name>A0A6A6EP47_9PEZI</name>
<proteinExistence type="predicted"/>
<keyword evidence="3" id="KW-1185">Reference proteome</keyword>
<organism evidence="2 3">
    <name type="scientific">Zopfia rhizophila CBS 207.26</name>
    <dbReference type="NCBI Taxonomy" id="1314779"/>
    <lineage>
        <taxon>Eukaryota</taxon>
        <taxon>Fungi</taxon>
        <taxon>Dikarya</taxon>
        <taxon>Ascomycota</taxon>
        <taxon>Pezizomycotina</taxon>
        <taxon>Dothideomycetes</taxon>
        <taxon>Dothideomycetes incertae sedis</taxon>
        <taxon>Zopfiaceae</taxon>
        <taxon>Zopfia</taxon>
    </lineage>
</organism>
<dbReference type="SUPFAM" id="SSF82199">
    <property type="entry name" value="SET domain"/>
    <property type="match status" value="1"/>
</dbReference>
<dbReference type="SMART" id="SM00317">
    <property type="entry name" value="SET"/>
    <property type="match status" value="1"/>
</dbReference>
<dbReference type="Gene3D" id="2.170.270.10">
    <property type="entry name" value="SET domain"/>
    <property type="match status" value="1"/>
</dbReference>
<dbReference type="InterPro" id="IPR001214">
    <property type="entry name" value="SET_dom"/>
</dbReference>
<dbReference type="CDD" id="cd20071">
    <property type="entry name" value="SET_SMYD"/>
    <property type="match status" value="1"/>
</dbReference>
<sequence>MTGVQAACDIPIPSSQYIFNVPSWQAQNFSCTGPPEVFAIRPSPGKGLGAFVTRSLEPGTLIMQEAPLIKVYPPEIRDGVGYPLDTIQRLVREAFEALSEDGKAEILALSAHIFPHETTAADYDPLLPIFRSNSFNTGDFFGLFPKVARINHSCRPNTAYYWNERLRKRVVYATRRVEEGEELSLSYIPLLHTKADRELRLNQYGFKCTCEVCSAAANDIMVSDQRREQIRRAIYDLESELTVEVPADKATRRKAQKQAEESLKLLRLVEEEELAVYYAQVYRIAALSHARLEKWEPATIWAHKSYQLRQMADEQSQETIEMKILTSRFIESWNEDLRNKSMKSGRPRN</sequence>
<dbReference type="InterPro" id="IPR046341">
    <property type="entry name" value="SET_dom_sf"/>
</dbReference>
<dbReference type="Pfam" id="PF00856">
    <property type="entry name" value="SET"/>
    <property type="match status" value="1"/>
</dbReference>
<protein>
    <submittedName>
        <fullName evidence="2">SET domain-containing protein</fullName>
    </submittedName>
</protein>
<evidence type="ECO:0000259" key="1">
    <source>
        <dbReference type="PROSITE" id="PS50280"/>
    </source>
</evidence>
<dbReference type="PANTHER" id="PTHR47332:SF4">
    <property type="entry name" value="SET DOMAIN-CONTAINING PROTEIN 5"/>
    <property type="match status" value="1"/>
</dbReference>
<dbReference type="EMBL" id="ML994614">
    <property type="protein sequence ID" value="KAF2193061.1"/>
    <property type="molecule type" value="Genomic_DNA"/>
</dbReference>
<evidence type="ECO:0000313" key="2">
    <source>
        <dbReference type="EMBL" id="KAF2193061.1"/>
    </source>
</evidence>
<dbReference type="PANTHER" id="PTHR47332">
    <property type="entry name" value="SET DOMAIN-CONTAINING PROTEIN 5"/>
    <property type="match status" value="1"/>
</dbReference>
<gene>
    <name evidence="2" type="ORF">K469DRAFT_730032</name>
</gene>
<dbReference type="PROSITE" id="PS50280">
    <property type="entry name" value="SET"/>
    <property type="match status" value="1"/>
</dbReference>
<dbReference type="Proteomes" id="UP000800200">
    <property type="component" value="Unassembled WGS sequence"/>
</dbReference>
<reference evidence="2" key="1">
    <citation type="journal article" date="2020" name="Stud. Mycol.">
        <title>101 Dothideomycetes genomes: a test case for predicting lifestyles and emergence of pathogens.</title>
        <authorList>
            <person name="Haridas S."/>
            <person name="Albert R."/>
            <person name="Binder M."/>
            <person name="Bloem J."/>
            <person name="Labutti K."/>
            <person name="Salamov A."/>
            <person name="Andreopoulos B."/>
            <person name="Baker S."/>
            <person name="Barry K."/>
            <person name="Bills G."/>
            <person name="Bluhm B."/>
            <person name="Cannon C."/>
            <person name="Castanera R."/>
            <person name="Culley D."/>
            <person name="Daum C."/>
            <person name="Ezra D."/>
            <person name="Gonzalez J."/>
            <person name="Henrissat B."/>
            <person name="Kuo A."/>
            <person name="Liang C."/>
            <person name="Lipzen A."/>
            <person name="Lutzoni F."/>
            <person name="Magnuson J."/>
            <person name="Mondo S."/>
            <person name="Nolan M."/>
            <person name="Ohm R."/>
            <person name="Pangilinan J."/>
            <person name="Park H.-J."/>
            <person name="Ramirez L."/>
            <person name="Alfaro M."/>
            <person name="Sun H."/>
            <person name="Tritt A."/>
            <person name="Yoshinaga Y."/>
            <person name="Zwiers L.-H."/>
            <person name="Turgeon B."/>
            <person name="Goodwin S."/>
            <person name="Spatafora J."/>
            <person name="Crous P."/>
            <person name="Grigoriev I."/>
        </authorList>
    </citation>
    <scope>NUCLEOTIDE SEQUENCE</scope>
    <source>
        <strain evidence="2">CBS 207.26</strain>
    </source>
</reference>
<evidence type="ECO:0000313" key="3">
    <source>
        <dbReference type="Proteomes" id="UP000800200"/>
    </source>
</evidence>
<feature type="domain" description="SET" evidence="1">
    <location>
        <begin position="36"/>
        <end position="188"/>
    </location>
</feature>
<dbReference type="OrthoDB" id="265717at2759"/>